<evidence type="ECO:0000256" key="2">
    <source>
        <dbReference type="SAM" id="MobiDB-lite"/>
    </source>
</evidence>
<dbReference type="EMBL" id="CAMXCT020006733">
    <property type="protein sequence ID" value="CAL1172472.1"/>
    <property type="molecule type" value="Genomic_DNA"/>
</dbReference>
<evidence type="ECO:0000256" key="1">
    <source>
        <dbReference type="SAM" id="Coils"/>
    </source>
</evidence>
<name>A0A9P1GQM3_9DINO</name>
<dbReference type="SUPFAM" id="SSF52540">
    <property type="entry name" value="P-loop containing nucleoside triphosphate hydrolases"/>
    <property type="match status" value="1"/>
</dbReference>
<dbReference type="InterPro" id="IPR027417">
    <property type="entry name" value="P-loop_NTPase"/>
</dbReference>
<organism evidence="3">
    <name type="scientific">Cladocopium goreaui</name>
    <dbReference type="NCBI Taxonomy" id="2562237"/>
    <lineage>
        <taxon>Eukaryota</taxon>
        <taxon>Sar</taxon>
        <taxon>Alveolata</taxon>
        <taxon>Dinophyceae</taxon>
        <taxon>Suessiales</taxon>
        <taxon>Symbiodiniaceae</taxon>
        <taxon>Cladocopium</taxon>
    </lineage>
</organism>
<dbReference type="AlphaFoldDB" id="A0A9P1GQM3"/>
<protein>
    <submittedName>
        <fullName evidence="4">AIG1-type G domain-containing protein</fullName>
    </submittedName>
</protein>
<evidence type="ECO:0000313" key="5">
    <source>
        <dbReference type="Proteomes" id="UP001152797"/>
    </source>
</evidence>
<reference evidence="3" key="1">
    <citation type="submission" date="2022-10" db="EMBL/GenBank/DDBJ databases">
        <authorList>
            <person name="Chen Y."/>
            <person name="Dougan E. K."/>
            <person name="Chan C."/>
            <person name="Rhodes N."/>
            <person name="Thang M."/>
        </authorList>
    </citation>
    <scope>NUCLEOTIDE SEQUENCE</scope>
</reference>
<dbReference type="EMBL" id="CAMXCT030006733">
    <property type="protein sequence ID" value="CAL4806409.1"/>
    <property type="molecule type" value="Genomic_DNA"/>
</dbReference>
<dbReference type="EMBL" id="CAMXCT010006733">
    <property type="protein sequence ID" value="CAI4019097.1"/>
    <property type="molecule type" value="Genomic_DNA"/>
</dbReference>
<evidence type="ECO:0000313" key="4">
    <source>
        <dbReference type="EMBL" id="CAL4806409.1"/>
    </source>
</evidence>
<comment type="caution">
    <text evidence="3">The sequence shown here is derived from an EMBL/GenBank/DDBJ whole genome shotgun (WGS) entry which is preliminary data.</text>
</comment>
<dbReference type="Proteomes" id="UP001152797">
    <property type="component" value="Unassembled WGS sequence"/>
</dbReference>
<keyword evidence="5" id="KW-1185">Reference proteome</keyword>
<proteinExistence type="predicted"/>
<sequence length="424" mass="48724">MAKQRRLIGLMVSLALLLRGLEPLFFWLPKGWARQEPQQPQQPQQPQPQPQPQHSEPKWVSLVGPSGVGKLTTINELMGLRPATSADEELKPDHGPRVSSAFESCTSRVLSKGPANVTFDFNQTKWEMCLNVSDTPGIPDTNGRGVSFLDAFMKHAKENPLNGVVLMIDASSRLTQELQYALLALRECFNGLLSETRLILYINKLPNSFSLKQQGIRRNEEQAYEREKKATEVAHFVANILFGPGKAGEFRNYVKNEQGSDDGVEGLKFLISQLPAARMDSSQFRTWTEKKKYYEDLKNGVLDREQCMQELRKRKEGRKEEIKQSLPATFKEFHKLDWWWGKRSNQFLHFIGAQEDSFETKKWRLENKISELMQEQRNVDTEIRGLRENLDGAIKEEKQRCQKLLKEFTELESQIGRTLDLQSA</sequence>
<reference evidence="4 5" key="2">
    <citation type="submission" date="2024-05" db="EMBL/GenBank/DDBJ databases">
        <authorList>
            <person name="Chen Y."/>
            <person name="Shah S."/>
            <person name="Dougan E. K."/>
            <person name="Thang M."/>
            <person name="Chan C."/>
        </authorList>
    </citation>
    <scope>NUCLEOTIDE SEQUENCE [LARGE SCALE GENOMIC DNA]</scope>
</reference>
<dbReference type="OrthoDB" id="2161974at2759"/>
<dbReference type="Gene3D" id="3.40.50.300">
    <property type="entry name" value="P-loop containing nucleotide triphosphate hydrolases"/>
    <property type="match status" value="1"/>
</dbReference>
<accession>A0A9P1GQM3</accession>
<feature type="region of interest" description="Disordered" evidence="2">
    <location>
        <begin position="35"/>
        <end position="62"/>
    </location>
</feature>
<gene>
    <name evidence="3" type="ORF">C1SCF055_LOCUS43619</name>
</gene>
<keyword evidence="1" id="KW-0175">Coiled coil</keyword>
<evidence type="ECO:0000313" key="3">
    <source>
        <dbReference type="EMBL" id="CAI4019097.1"/>
    </source>
</evidence>
<feature type="coiled-coil region" evidence="1">
    <location>
        <begin position="355"/>
        <end position="414"/>
    </location>
</feature>